<reference evidence="3 4" key="1">
    <citation type="submission" date="2021-03" db="EMBL/GenBank/DDBJ databases">
        <title>Sequencing the genomes of 1000 actinobacteria strains.</title>
        <authorList>
            <person name="Klenk H.-P."/>
        </authorList>
    </citation>
    <scope>NUCLEOTIDE SEQUENCE [LARGE SCALE GENOMIC DNA]</scope>
    <source>
        <strain evidence="3 4">DSM 15454</strain>
    </source>
</reference>
<gene>
    <name evidence="3" type="ORF">JOF46_003765</name>
</gene>
<dbReference type="PANTHER" id="PTHR30290">
    <property type="entry name" value="PERIPLASMIC BINDING COMPONENT OF ABC TRANSPORTER"/>
    <property type="match status" value="1"/>
</dbReference>
<feature type="domain" description="Solute-binding protein family 5" evidence="2">
    <location>
        <begin position="79"/>
        <end position="454"/>
    </location>
</feature>
<dbReference type="Pfam" id="PF00496">
    <property type="entry name" value="SBP_bac_5"/>
    <property type="match status" value="1"/>
</dbReference>
<dbReference type="SUPFAM" id="SSF53850">
    <property type="entry name" value="Periplasmic binding protein-like II"/>
    <property type="match status" value="1"/>
</dbReference>
<dbReference type="PIRSF" id="PIRSF002741">
    <property type="entry name" value="MppA"/>
    <property type="match status" value="1"/>
</dbReference>
<dbReference type="InterPro" id="IPR039424">
    <property type="entry name" value="SBP_5"/>
</dbReference>
<dbReference type="Gene3D" id="3.90.76.10">
    <property type="entry name" value="Dipeptide-binding Protein, Domain 1"/>
    <property type="match status" value="1"/>
</dbReference>
<dbReference type="RefSeq" id="WP_209910073.1">
    <property type="nucleotide sequence ID" value="NZ_BAAAMI010000016.1"/>
</dbReference>
<keyword evidence="4" id="KW-1185">Reference proteome</keyword>
<dbReference type="Gene3D" id="3.40.190.10">
    <property type="entry name" value="Periplasmic binding protein-like II"/>
    <property type="match status" value="1"/>
</dbReference>
<evidence type="ECO:0000313" key="4">
    <source>
        <dbReference type="Proteomes" id="UP000766570"/>
    </source>
</evidence>
<keyword evidence="1" id="KW-0732">Signal</keyword>
<dbReference type="PANTHER" id="PTHR30290:SF83">
    <property type="entry name" value="ABC TRANSPORTER SUBSTRATE-BINDING PROTEIN"/>
    <property type="match status" value="1"/>
</dbReference>
<sequence>MSKKKLIAVAAASAAFMLVASGCSVGAGAGTTGAGTDGAKRLSFQLSEPTSLVPHENPGSQVAMATCANLMEVNVETQELEPLAAKSVTSQDATTWKIALQEGWTFQDGTPVTADSFAKAWSKTATGSNAWQGNGSFVSFVGYKELNPTDGSKPKTDSLSGVKVIDANNLEVTLNAPNADFPKVLSTSPLCPLPEVAFTDAKAYEENPVSNGPYKFVSWNHNQEVVLEKWDGFKGAAGFSGGADTLVGQIYTAVDAAYTDMTANNLDMIRNVPATMVSKAKSQLGEESLYEVKTGSKQYTLQIPEYVKGLQDPDLRRAISMSIDREAIAASLLQGYATSSDSLVPPSLDSYKEGSCESCAFDASGAKDLLEKAGGFDGTLVIEHTSTSDVQLVQAIAKQIQDNLGIKVQLKPMLGTELEARRNNQELEGAVFGLWGWSYKSSDQYLSQYETGGDGNVTTGYSNKAVDTLLRSARGEQDEAKSAALYAQAEALIMKDMPAIPLFIPTDFGLHTKCAVMNDAQGDLQFYRAGYGC</sequence>
<name>A0ABS4WI32_9MICC</name>
<evidence type="ECO:0000313" key="3">
    <source>
        <dbReference type="EMBL" id="MBP2375853.1"/>
    </source>
</evidence>
<evidence type="ECO:0000256" key="1">
    <source>
        <dbReference type="SAM" id="SignalP"/>
    </source>
</evidence>
<accession>A0ABS4WI32</accession>
<dbReference type="Gene3D" id="3.10.105.10">
    <property type="entry name" value="Dipeptide-binding Protein, Domain 3"/>
    <property type="match status" value="1"/>
</dbReference>
<organism evidence="3 4">
    <name type="scientific">Paeniglutamicibacter psychrophenolicus</name>
    <dbReference type="NCBI Taxonomy" id="257454"/>
    <lineage>
        <taxon>Bacteria</taxon>
        <taxon>Bacillati</taxon>
        <taxon>Actinomycetota</taxon>
        <taxon>Actinomycetes</taxon>
        <taxon>Micrococcales</taxon>
        <taxon>Micrococcaceae</taxon>
        <taxon>Paeniglutamicibacter</taxon>
    </lineage>
</organism>
<dbReference type="PROSITE" id="PS51257">
    <property type="entry name" value="PROKAR_LIPOPROTEIN"/>
    <property type="match status" value="1"/>
</dbReference>
<comment type="caution">
    <text evidence="3">The sequence shown here is derived from an EMBL/GenBank/DDBJ whole genome shotgun (WGS) entry which is preliminary data.</text>
</comment>
<dbReference type="InterPro" id="IPR000914">
    <property type="entry name" value="SBP_5_dom"/>
</dbReference>
<feature type="chain" id="PRO_5046976504" evidence="1">
    <location>
        <begin position="30"/>
        <end position="533"/>
    </location>
</feature>
<dbReference type="CDD" id="cd00995">
    <property type="entry name" value="PBP2_NikA_DppA_OppA_like"/>
    <property type="match status" value="1"/>
</dbReference>
<proteinExistence type="predicted"/>
<dbReference type="Proteomes" id="UP000766570">
    <property type="component" value="Unassembled WGS sequence"/>
</dbReference>
<feature type="signal peptide" evidence="1">
    <location>
        <begin position="1"/>
        <end position="29"/>
    </location>
</feature>
<dbReference type="InterPro" id="IPR030678">
    <property type="entry name" value="Peptide/Ni-bd"/>
</dbReference>
<evidence type="ECO:0000259" key="2">
    <source>
        <dbReference type="Pfam" id="PF00496"/>
    </source>
</evidence>
<dbReference type="EMBL" id="JAGIOE010000001">
    <property type="protein sequence ID" value="MBP2375853.1"/>
    <property type="molecule type" value="Genomic_DNA"/>
</dbReference>
<protein>
    <submittedName>
        <fullName evidence="3">Peptide/nickel transport system substrate-binding protein/oligopeptide transport system substrate-binding protein</fullName>
    </submittedName>
</protein>